<dbReference type="GO" id="GO:0005694">
    <property type="term" value="C:chromosome"/>
    <property type="evidence" value="ECO:0007669"/>
    <property type="project" value="InterPro"/>
</dbReference>
<dbReference type="Gene3D" id="1.10.268.10">
    <property type="entry name" value="Topoisomerase, domain 3"/>
    <property type="match status" value="1"/>
</dbReference>
<evidence type="ECO:0000313" key="13">
    <source>
        <dbReference type="EMBL" id="CBE70018.1"/>
    </source>
</evidence>
<dbReference type="Gene3D" id="3.30.1360.40">
    <property type="match status" value="1"/>
</dbReference>
<evidence type="ECO:0000313" key="14">
    <source>
        <dbReference type="Proteomes" id="UP000006898"/>
    </source>
</evidence>
<name>D5MLW1_METO1</name>
<comment type="subcellular location">
    <subcellularLocation>
        <location evidence="9">Cytoplasm</location>
    </subcellularLocation>
</comment>
<dbReference type="InterPro" id="IPR050220">
    <property type="entry name" value="Type_II_DNA_Topoisomerases"/>
</dbReference>
<evidence type="ECO:0000256" key="10">
    <source>
        <dbReference type="PROSITE-ProRule" id="PRU01384"/>
    </source>
</evidence>
<keyword evidence="8 9" id="KW-0413">Isomerase</keyword>
<dbReference type="PROSITE" id="PS52040">
    <property type="entry name" value="TOPO_IIA"/>
    <property type="match status" value="1"/>
</dbReference>
<sequence length="841" mass="93129">MPEEQQHIGLNRVGEVRPTDIHEEMRRSYMDYAMSVIIGRALPDVRDGLKPVHRRVLYAMQELGLSAGRSYKKAARIVGEVLGKYHPHGDTAVYDTIVRLVQDFSMRYPLIDGQGNFGSVDGDAPAAMRYTEVRLAKIAQEMLRDIDKETVDLAPNFDETLEEPTLLPAALPNLLVNGSSGIAVGMATNIPPHNLSETVDALLILLEDPDATPDRLMAVLPGPDFPTGAYIYGRTGIRDAYLTGRGLIRMRAKAFVEKSRGAREAIIVSELPYQVNKAKLIERIAELVRDRKIEGIADLRDESDREGMRIVIELKKEQPAPPILNQLFKHTAMQSTFGAIMLALVEGQPKVLALKEALSHFIEHRKTIVIRRTRFDLRKAEERAHILEGYRIALDHLDAVIALIRRSRSADDARAGLMEQFGMSQIQAQAILELRLQRLTQLERQKIQDEYSETIAAIERYRAILASEALVCQIIKEELLAIKETYGDLRRTEILEETTEIELEDMLADEEMVIPITHGGYIKRSNLNAYRSQRRGGKGMTGMATKEEDYVEHLFVATTHSHLLLFTNQGKVHWLKVYGLPQLGHAAKGKALANFLQLGVGEQITTVIPIRQFEVDRYLLMATRRGIVKKTELNAYGNPRAGGIIAITLDGGDELIAVRLTKGDDEILLGTRQGMAIRFKEDEVRSAGRAARGVKGISLEGGDEVVGAEVVAQGAAVLTVTERGYGKRTDPEEYRLQSRGGKGIINIRATDRNGPAVGVMLVQSGDQIMMISQEGRITRMRVDEISLIGRATQGVRLQGLEPTDRVAAVTRLVSDDEGVEEADGPQSPPEPGGEAGPLDEA</sequence>
<dbReference type="Pfam" id="PF03989">
    <property type="entry name" value="DNA_gyraseA_C"/>
    <property type="match status" value="6"/>
</dbReference>
<dbReference type="SUPFAM" id="SSF56719">
    <property type="entry name" value="Type II DNA topoisomerase"/>
    <property type="match status" value="1"/>
</dbReference>
<accession>D5MLW1</accession>
<gene>
    <name evidence="9 13" type="primary">gyrA</name>
    <name evidence="13" type="ORF">DAMO_2945</name>
</gene>
<dbReference type="AlphaFoldDB" id="D5MLW1"/>
<dbReference type="FunFam" id="3.90.199.10:FF:000001">
    <property type="entry name" value="DNA gyrase subunit A"/>
    <property type="match status" value="1"/>
</dbReference>
<dbReference type="NCBIfam" id="NF004043">
    <property type="entry name" value="PRK05560.1"/>
    <property type="match status" value="1"/>
</dbReference>
<dbReference type="PANTHER" id="PTHR43493">
    <property type="entry name" value="DNA GYRASE/TOPOISOMERASE SUBUNIT A"/>
    <property type="match status" value="1"/>
</dbReference>
<dbReference type="GO" id="GO:0034335">
    <property type="term" value="F:DNA negative supercoiling activity"/>
    <property type="evidence" value="ECO:0007669"/>
    <property type="project" value="UniProtKB-ARBA"/>
</dbReference>
<protein>
    <recommendedName>
        <fullName evidence="9">DNA gyrase subunit A</fullName>
        <ecNumber evidence="9">5.6.2.2</ecNumber>
    </recommendedName>
</protein>
<feature type="domain" description="Topo IIA-type catalytic" evidence="12">
    <location>
        <begin position="42"/>
        <end position="506"/>
    </location>
</feature>
<dbReference type="FunFam" id="1.10.268.10:FF:000001">
    <property type="entry name" value="DNA gyrase subunit A"/>
    <property type="match status" value="1"/>
</dbReference>
<dbReference type="Gene3D" id="2.120.10.90">
    <property type="entry name" value="DNA gyrase/topoisomerase IV, subunit A, C-terminal"/>
    <property type="match status" value="1"/>
</dbReference>
<dbReference type="GO" id="GO:0006265">
    <property type="term" value="P:DNA topological change"/>
    <property type="evidence" value="ECO:0007669"/>
    <property type="project" value="UniProtKB-UniRule"/>
</dbReference>
<dbReference type="EC" id="5.6.2.2" evidence="9"/>
<organism evidence="13 14">
    <name type="scientific">Methylomirabilis oxygeniifera</name>
    <dbReference type="NCBI Taxonomy" id="671143"/>
    <lineage>
        <taxon>Bacteria</taxon>
        <taxon>Candidatus Methylomirabilota</taxon>
        <taxon>Candidatus Methylomirabilia</taxon>
        <taxon>Candidatus Methylomirabilales</taxon>
        <taxon>Candidatus Methylomirabilaceae</taxon>
        <taxon>Candidatus Methylomirabilis</taxon>
    </lineage>
</organism>
<dbReference type="InterPro" id="IPR005743">
    <property type="entry name" value="GyrA"/>
</dbReference>
<dbReference type="HAMAP" id="MF_01897">
    <property type="entry name" value="GyrA"/>
    <property type="match status" value="1"/>
</dbReference>
<dbReference type="EMBL" id="FP565575">
    <property type="protein sequence ID" value="CBE70018.1"/>
    <property type="molecule type" value="Genomic_DNA"/>
</dbReference>
<evidence type="ECO:0000256" key="6">
    <source>
        <dbReference type="ARBA" id="ARBA00023029"/>
    </source>
</evidence>
<evidence type="ECO:0000256" key="2">
    <source>
        <dbReference type="ARBA" id="ARBA00008263"/>
    </source>
</evidence>
<dbReference type="STRING" id="671143.DAMO_2945"/>
<dbReference type="PANTHER" id="PTHR43493:SF5">
    <property type="entry name" value="DNA GYRASE SUBUNIT A, CHLOROPLASTIC_MITOCHONDRIAL"/>
    <property type="match status" value="1"/>
</dbReference>
<dbReference type="GO" id="GO:0005737">
    <property type="term" value="C:cytoplasm"/>
    <property type="evidence" value="ECO:0007669"/>
    <property type="project" value="UniProtKB-SubCell"/>
</dbReference>
<dbReference type="PATRIC" id="fig|671143.5.peg.2581"/>
<evidence type="ECO:0000256" key="9">
    <source>
        <dbReference type="HAMAP-Rule" id="MF_01897"/>
    </source>
</evidence>
<dbReference type="SMART" id="SM00434">
    <property type="entry name" value="TOP4c"/>
    <property type="match status" value="1"/>
</dbReference>
<feature type="short sequence motif" description="GyrA-box" evidence="9">
    <location>
        <begin position="533"/>
        <end position="539"/>
    </location>
</feature>
<evidence type="ECO:0000256" key="8">
    <source>
        <dbReference type="ARBA" id="ARBA00023235"/>
    </source>
</evidence>
<dbReference type="NCBIfam" id="TIGR01063">
    <property type="entry name" value="gyrA"/>
    <property type="match status" value="1"/>
</dbReference>
<dbReference type="InterPro" id="IPR013758">
    <property type="entry name" value="Topo_IIA_A/C_ab"/>
</dbReference>
<dbReference type="InterPro" id="IPR006691">
    <property type="entry name" value="GyrA/parC_rep"/>
</dbReference>
<evidence type="ECO:0000256" key="7">
    <source>
        <dbReference type="ARBA" id="ARBA00023125"/>
    </source>
</evidence>
<dbReference type="GO" id="GO:0006261">
    <property type="term" value="P:DNA-templated DNA replication"/>
    <property type="evidence" value="ECO:0007669"/>
    <property type="project" value="UniProtKB-UniRule"/>
</dbReference>
<keyword evidence="4 9" id="KW-0547">Nucleotide-binding</keyword>
<reference evidence="13 14" key="1">
    <citation type="journal article" date="2010" name="Nature">
        <title>Nitrite-driven anaerobic methane oxidation by oxygenic bacteria.</title>
        <authorList>
            <person name="Ettwig K.F."/>
            <person name="Butler M.K."/>
            <person name="Le Paslier D."/>
            <person name="Pelletier E."/>
            <person name="Mangenot S."/>
            <person name="Kuypers M.M.M."/>
            <person name="Schreiber F."/>
            <person name="Dutilh B.E."/>
            <person name="Zedelius J."/>
            <person name="de Beer D."/>
            <person name="Gloerich J."/>
            <person name="Wessels H.J.C.T."/>
            <person name="van Allen T."/>
            <person name="Luesken F."/>
            <person name="Wu M."/>
            <person name="van de Pas-Schoonen K.T."/>
            <person name="Op den Camp H.J.M."/>
            <person name="Janssen-Megens E.M."/>
            <person name="Francoijs K-J."/>
            <person name="Stunnenberg H."/>
            <person name="Weissenbach J."/>
            <person name="Jetten M.S.M."/>
            <person name="Strous M."/>
        </authorList>
    </citation>
    <scope>NUCLEOTIDE SEQUENCE [LARGE SCALE GENOMIC DNA]</scope>
</reference>
<evidence type="ECO:0000256" key="4">
    <source>
        <dbReference type="ARBA" id="ARBA00022741"/>
    </source>
</evidence>
<dbReference type="Pfam" id="PF00521">
    <property type="entry name" value="DNA_topoisoIV"/>
    <property type="match status" value="1"/>
</dbReference>
<comment type="function">
    <text evidence="9">A type II topoisomerase that negatively supercoils closed circular double-stranded (ds) DNA in an ATP-dependent manner to modulate DNA topology and maintain chromosomes in an underwound state. Negative supercoiling favors strand separation, and DNA replication, transcription, recombination and repair, all of which involve strand separation. Also able to catalyze the interconversion of other topological isomers of dsDNA rings, including catenanes and knotted rings. Type II topoisomerases break and join 2 DNA strands simultaneously in an ATP-dependent manner.</text>
</comment>
<keyword evidence="6 9" id="KW-0799">Topoisomerase</keyword>
<comment type="subunit">
    <text evidence="9">Heterotetramer, composed of two GyrA and two GyrB chains. In the heterotetramer, GyrA contains the active site tyrosine that forms a transient covalent intermediate with DNA, while GyrB binds cofactors and catalyzes ATP hydrolysis.</text>
</comment>
<keyword evidence="7 9" id="KW-0238">DNA-binding</keyword>
<feature type="region of interest" description="Disordered" evidence="11">
    <location>
        <begin position="812"/>
        <end position="841"/>
    </location>
</feature>
<dbReference type="CDD" id="cd00187">
    <property type="entry name" value="TOP4c"/>
    <property type="match status" value="1"/>
</dbReference>
<evidence type="ECO:0000256" key="11">
    <source>
        <dbReference type="SAM" id="MobiDB-lite"/>
    </source>
</evidence>
<proteinExistence type="inferred from homology"/>
<dbReference type="Gene3D" id="3.90.199.10">
    <property type="entry name" value="Topoisomerase II, domain 5"/>
    <property type="match status" value="1"/>
</dbReference>
<keyword evidence="5 9" id="KW-0067">ATP-binding</keyword>
<comment type="miscellaneous">
    <text evidence="9">Few gyrases are as efficient as E.coli at forming negative supercoils. Not all organisms have 2 type II topoisomerases; in organisms with a single type II topoisomerase this enzyme also has to decatenate newly replicated chromosomes.</text>
</comment>
<feature type="active site" description="O-(5'-phospho-DNA)-tyrosine intermediate" evidence="9 10">
    <location>
        <position position="130"/>
    </location>
</feature>
<dbReference type="InterPro" id="IPR035516">
    <property type="entry name" value="Gyrase/topoIV_suA_C"/>
</dbReference>
<dbReference type="KEGG" id="mox:DAMO_2945"/>
<evidence type="ECO:0000256" key="3">
    <source>
        <dbReference type="ARBA" id="ARBA00022490"/>
    </source>
</evidence>
<comment type="catalytic activity">
    <reaction evidence="1 9 10">
        <text>ATP-dependent breakage, passage and rejoining of double-stranded DNA.</text>
        <dbReference type="EC" id="5.6.2.2"/>
    </reaction>
</comment>
<dbReference type="GO" id="GO:0009330">
    <property type="term" value="C:DNA topoisomerase type II (double strand cut, ATP-hydrolyzing) complex"/>
    <property type="evidence" value="ECO:0007669"/>
    <property type="project" value="TreeGrafter"/>
</dbReference>
<keyword evidence="3 9" id="KW-0963">Cytoplasm</keyword>
<dbReference type="NCBIfam" id="NF004044">
    <property type="entry name" value="PRK05561.1"/>
    <property type="match status" value="1"/>
</dbReference>
<dbReference type="InterPro" id="IPR013757">
    <property type="entry name" value="Topo_IIA_A_a_sf"/>
</dbReference>
<dbReference type="FunFam" id="3.30.1360.40:FF:000002">
    <property type="entry name" value="DNA gyrase subunit A"/>
    <property type="match status" value="1"/>
</dbReference>
<evidence type="ECO:0000256" key="5">
    <source>
        <dbReference type="ARBA" id="ARBA00022840"/>
    </source>
</evidence>
<comment type="similarity">
    <text evidence="2 9">Belongs to the type II topoisomerase GyrA/ParC subunit family.</text>
</comment>
<dbReference type="Proteomes" id="UP000006898">
    <property type="component" value="Chromosome"/>
</dbReference>
<dbReference type="GO" id="GO:0003677">
    <property type="term" value="F:DNA binding"/>
    <property type="evidence" value="ECO:0007669"/>
    <property type="project" value="UniProtKB-UniRule"/>
</dbReference>
<dbReference type="InterPro" id="IPR002205">
    <property type="entry name" value="Topo_IIA_dom_A"/>
</dbReference>
<dbReference type="InterPro" id="IPR013760">
    <property type="entry name" value="Topo_IIA-like_dom_sf"/>
</dbReference>
<dbReference type="eggNOG" id="COG0188">
    <property type="taxonomic scope" value="Bacteria"/>
</dbReference>
<dbReference type="GO" id="GO:0005524">
    <property type="term" value="F:ATP binding"/>
    <property type="evidence" value="ECO:0007669"/>
    <property type="project" value="UniProtKB-UniRule"/>
</dbReference>
<dbReference type="SUPFAM" id="SSF101904">
    <property type="entry name" value="GyrA/ParC C-terminal domain-like"/>
    <property type="match status" value="1"/>
</dbReference>
<dbReference type="FunFam" id="2.120.10.90:FF:000004">
    <property type="entry name" value="DNA gyrase subunit A"/>
    <property type="match status" value="1"/>
</dbReference>
<dbReference type="HOGENOM" id="CLU_002977_6_1_0"/>
<evidence type="ECO:0000259" key="12">
    <source>
        <dbReference type="PROSITE" id="PS52040"/>
    </source>
</evidence>
<evidence type="ECO:0000256" key="1">
    <source>
        <dbReference type="ARBA" id="ARBA00000185"/>
    </source>
</evidence>